<proteinExistence type="predicted"/>
<dbReference type="SUPFAM" id="SSF51182">
    <property type="entry name" value="RmlC-like cupins"/>
    <property type="match status" value="1"/>
</dbReference>
<keyword evidence="3" id="KW-0238">DNA-binding</keyword>
<dbReference type="Pfam" id="PF12833">
    <property type="entry name" value="HTH_18"/>
    <property type="match status" value="1"/>
</dbReference>
<evidence type="ECO:0000313" key="7">
    <source>
        <dbReference type="Proteomes" id="UP000477680"/>
    </source>
</evidence>
<dbReference type="PROSITE" id="PS01124">
    <property type="entry name" value="HTH_ARAC_FAMILY_2"/>
    <property type="match status" value="1"/>
</dbReference>
<evidence type="ECO:0000256" key="3">
    <source>
        <dbReference type="ARBA" id="ARBA00023125"/>
    </source>
</evidence>
<dbReference type="SMART" id="SM00342">
    <property type="entry name" value="HTH_ARAC"/>
    <property type="match status" value="1"/>
</dbReference>
<dbReference type="Gene3D" id="1.10.10.60">
    <property type="entry name" value="Homeodomain-like"/>
    <property type="match status" value="1"/>
</dbReference>
<reference evidence="6 7" key="1">
    <citation type="submission" date="2020-02" db="EMBL/GenBank/DDBJ databases">
        <title>Genome sequencing for Kineobactrum sp. M2.</title>
        <authorList>
            <person name="Park S.-J."/>
        </authorList>
    </citation>
    <scope>NUCLEOTIDE SEQUENCE [LARGE SCALE GENOMIC DNA]</scope>
    <source>
        <strain evidence="6 7">M2</strain>
    </source>
</reference>
<keyword evidence="7" id="KW-1185">Reference proteome</keyword>
<evidence type="ECO:0000256" key="4">
    <source>
        <dbReference type="ARBA" id="ARBA00023163"/>
    </source>
</evidence>
<dbReference type="PRINTS" id="PR00032">
    <property type="entry name" value="HTHARAC"/>
</dbReference>
<evidence type="ECO:0000256" key="2">
    <source>
        <dbReference type="ARBA" id="ARBA00023015"/>
    </source>
</evidence>
<dbReference type="AlphaFoldDB" id="A0A6C0TZ52"/>
<evidence type="ECO:0000313" key="6">
    <source>
        <dbReference type="EMBL" id="QIB65071.1"/>
    </source>
</evidence>
<dbReference type="PROSITE" id="PS00041">
    <property type="entry name" value="HTH_ARAC_FAMILY_1"/>
    <property type="match status" value="1"/>
</dbReference>
<dbReference type="GO" id="GO:0043565">
    <property type="term" value="F:sequence-specific DNA binding"/>
    <property type="evidence" value="ECO:0007669"/>
    <property type="project" value="InterPro"/>
</dbReference>
<dbReference type="GO" id="GO:0003700">
    <property type="term" value="F:DNA-binding transcription factor activity"/>
    <property type="evidence" value="ECO:0007669"/>
    <property type="project" value="InterPro"/>
</dbReference>
<gene>
    <name evidence="6" type="ORF">G3T16_06320</name>
</gene>
<accession>A0A6C0TZ52</accession>
<organism evidence="6 7">
    <name type="scientific">Kineobactrum salinum</name>
    <dbReference type="NCBI Taxonomy" id="2708301"/>
    <lineage>
        <taxon>Bacteria</taxon>
        <taxon>Pseudomonadati</taxon>
        <taxon>Pseudomonadota</taxon>
        <taxon>Gammaproteobacteria</taxon>
        <taxon>Cellvibrionales</taxon>
        <taxon>Halieaceae</taxon>
        <taxon>Kineobactrum</taxon>
    </lineage>
</organism>
<evidence type="ECO:0000256" key="1">
    <source>
        <dbReference type="ARBA" id="ARBA00022491"/>
    </source>
</evidence>
<dbReference type="InterPro" id="IPR020449">
    <property type="entry name" value="Tscrpt_reg_AraC-type_HTH"/>
</dbReference>
<protein>
    <submittedName>
        <fullName evidence="6">AraC family transcriptional regulator</fullName>
    </submittedName>
</protein>
<dbReference type="SUPFAM" id="SSF46689">
    <property type="entry name" value="Homeodomain-like"/>
    <property type="match status" value="1"/>
</dbReference>
<name>A0A6C0TZ52_9GAMM</name>
<dbReference type="InterPro" id="IPR009057">
    <property type="entry name" value="Homeodomain-like_sf"/>
</dbReference>
<dbReference type="Proteomes" id="UP000477680">
    <property type="component" value="Chromosome"/>
</dbReference>
<evidence type="ECO:0000259" key="5">
    <source>
        <dbReference type="PROSITE" id="PS01124"/>
    </source>
</evidence>
<dbReference type="InterPro" id="IPR011051">
    <property type="entry name" value="RmlC_Cupin_sf"/>
</dbReference>
<dbReference type="PANTHER" id="PTHR11019:SF159">
    <property type="entry name" value="TRANSCRIPTIONAL REGULATOR-RELATED"/>
    <property type="match status" value="1"/>
</dbReference>
<keyword evidence="2" id="KW-0805">Transcription regulation</keyword>
<dbReference type="KEGG" id="kim:G3T16_06320"/>
<dbReference type="InterPro" id="IPR018060">
    <property type="entry name" value="HTH_AraC"/>
</dbReference>
<dbReference type="CDD" id="cd06124">
    <property type="entry name" value="cupin_NimR-like_N"/>
    <property type="match status" value="1"/>
</dbReference>
<dbReference type="FunFam" id="1.10.10.60:FF:000132">
    <property type="entry name" value="AraC family transcriptional regulator"/>
    <property type="match status" value="1"/>
</dbReference>
<dbReference type="PANTHER" id="PTHR11019">
    <property type="entry name" value="HTH-TYPE TRANSCRIPTIONAL REGULATOR NIMR"/>
    <property type="match status" value="1"/>
</dbReference>
<dbReference type="InterPro" id="IPR018062">
    <property type="entry name" value="HTH_AraC-typ_CS"/>
</dbReference>
<keyword evidence="1" id="KW-0678">Repressor</keyword>
<dbReference type="RefSeq" id="WP_163494318.1">
    <property type="nucleotide sequence ID" value="NZ_CP048711.1"/>
</dbReference>
<sequence length="259" mass="28866">MADIKTDPSLFLSPQAPPLIAAVGYLAEGRRTDTHQYSRGGLFGSTKGLLSVGFKDAEWVVPLIHAVWIPPNHPHSARSHGAFEGWLVSISENRCDDLPKQPKTIRTSGLLLEAVYRAAEWPLGPPPDAPSNRIAEIILDEIRRLPEEPFGLPLPVDTRLMRIARALIEDPASERDLQGWADWAAVSKRTISRRFVDETGFTFTEWRQRVRLLRSLEMLATNTPITTIAFDLGYSSASAFISLFKRTFGETPSAYRGCI</sequence>
<dbReference type="EMBL" id="CP048711">
    <property type="protein sequence ID" value="QIB65071.1"/>
    <property type="molecule type" value="Genomic_DNA"/>
</dbReference>
<feature type="domain" description="HTH araC/xylS-type" evidence="5">
    <location>
        <begin position="161"/>
        <end position="258"/>
    </location>
</feature>
<keyword evidence="4" id="KW-0804">Transcription</keyword>